<dbReference type="InterPro" id="IPR036890">
    <property type="entry name" value="HATPase_C_sf"/>
</dbReference>
<feature type="transmembrane region" description="Helical" evidence="1">
    <location>
        <begin position="139"/>
        <end position="157"/>
    </location>
</feature>
<dbReference type="Gene3D" id="3.30.565.10">
    <property type="entry name" value="Histidine kinase-like ATPase, C-terminal domain"/>
    <property type="match status" value="1"/>
</dbReference>
<dbReference type="CDD" id="cd16935">
    <property type="entry name" value="HATPase_AgrC-ComD-like"/>
    <property type="match status" value="1"/>
</dbReference>
<proteinExistence type="predicted"/>
<organism evidence="3 4">
    <name type="scientific">Bifidobacterium moukalabense DSM 27321</name>
    <dbReference type="NCBI Taxonomy" id="1435051"/>
    <lineage>
        <taxon>Bacteria</taxon>
        <taxon>Bacillati</taxon>
        <taxon>Actinomycetota</taxon>
        <taxon>Actinomycetes</taxon>
        <taxon>Bifidobacteriales</taxon>
        <taxon>Bifidobacteriaceae</taxon>
        <taxon>Bifidobacterium</taxon>
    </lineage>
</organism>
<evidence type="ECO:0000313" key="4">
    <source>
        <dbReference type="Proteomes" id="UP000019155"/>
    </source>
</evidence>
<name>W4N7A9_9BIFI</name>
<dbReference type="GeneID" id="97501832"/>
<evidence type="ECO:0000259" key="2">
    <source>
        <dbReference type="Pfam" id="PF14501"/>
    </source>
</evidence>
<feature type="transmembrane region" description="Helical" evidence="1">
    <location>
        <begin position="82"/>
        <end position="101"/>
    </location>
</feature>
<feature type="transmembrane region" description="Helical" evidence="1">
    <location>
        <begin position="50"/>
        <end position="70"/>
    </location>
</feature>
<sequence length="451" mass="50017">MIDVLNLPSPLLCGIAVEMALTPAVFPAVGFRGARPRNGARPEPPSGSRVTWYAGIVIGLALSLAIAVWAKETLIDFNTNSTALEAPICLAILVAFALVALRNGVTQGVYEAIWAQVIASLSFECMDCVTMWLPDPARVVALGLLTPAVCVALFVVVRVRLLPQLRNGHAGTVGKRKLLFAATLCIMFLLLSNYQVIFLLLGSRDHTYMIPAFRIMVELLGLITLYLQNDIEQRQHAQMELSLVQRLWQSKQRQYEISKETIDLINRKCHDLKYQLAAFRTMQDDAEVDRRLGEVEQSVMIYDSAVQTGNRVLDVVLTEKSLYCEAEHITLTCMVDGAKLDFIDQADLYALFGNALDNAIESVTKQRDPAKRVIQVSVYPDNGFLMIRIRNYCDEPITLADGLPVTSKKAGKGYHGYGLRGIRYTAEKYGGTMNVKIAPDSFTLQVVFPLN</sequence>
<evidence type="ECO:0000256" key="1">
    <source>
        <dbReference type="SAM" id="Phobius"/>
    </source>
</evidence>
<feature type="transmembrane region" description="Helical" evidence="1">
    <location>
        <begin position="6"/>
        <end position="29"/>
    </location>
</feature>
<dbReference type="STRING" id="1435051.BMOU_1781"/>
<dbReference type="EMBL" id="AZMV01000007">
    <property type="protein sequence ID" value="ETY70919.1"/>
    <property type="molecule type" value="Genomic_DNA"/>
</dbReference>
<keyword evidence="3" id="KW-0808">Transferase</keyword>
<reference evidence="3 4" key="1">
    <citation type="journal article" date="2014" name="Genome Announc.">
        <title>The Genome Sequence of Bifidobacterium moukalabense DSM 27321 Highlights the Close Phylogenetic Relatedness with the Bifidobacterium dentium Taxon.</title>
        <authorList>
            <person name="Lugli G.A."/>
            <person name="Duranti S."/>
            <person name="Milani C."/>
            <person name="Turroni F."/>
            <person name="Viappiani A."/>
            <person name="Mangifesta M."/>
            <person name="van Sinderen D."/>
            <person name="Ventura M."/>
        </authorList>
    </citation>
    <scope>NUCLEOTIDE SEQUENCE [LARGE SCALE GENOMIC DNA]</scope>
    <source>
        <strain evidence="3 4">DSM 27321</strain>
    </source>
</reference>
<protein>
    <submittedName>
        <fullName evidence="3">Histidine kinase</fullName>
    </submittedName>
</protein>
<feature type="transmembrane region" description="Helical" evidence="1">
    <location>
        <begin position="113"/>
        <end position="133"/>
    </location>
</feature>
<keyword evidence="4" id="KW-1185">Reference proteome</keyword>
<keyword evidence="1" id="KW-1133">Transmembrane helix</keyword>
<keyword evidence="3" id="KW-0418">Kinase</keyword>
<feature type="domain" description="Sensor histidine kinase NatK-like C-terminal" evidence="2">
    <location>
        <begin position="345"/>
        <end position="449"/>
    </location>
</feature>
<dbReference type="PATRIC" id="fig|1435051.3.peg.1771"/>
<dbReference type="eggNOG" id="COG3290">
    <property type="taxonomic scope" value="Bacteria"/>
</dbReference>
<feature type="transmembrane region" description="Helical" evidence="1">
    <location>
        <begin position="178"/>
        <end position="202"/>
    </location>
</feature>
<dbReference type="OrthoDB" id="9816523at2"/>
<dbReference type="AlphaFoldDB" id="W4N7A9"/>
<keyword evidence="1" id="KW-0472">Membrane</keyword>
<dbReference type="RefSeq" id="WP_034876818.1">
    <property type="nucleotide sequence ID" value="NZ_AZMV01000007.1"/>
</dbReference>
<keyword evidence="1" id="KW-0812">Transmembrane</keyword>
<dbReference type="Proteomes" id="UP000019155">
    <property type="component" value="Unassembled WGS sequence"/>
</dbReference>
<gene>
    <name evidence="3" type="ORF">BMOU_1781</name>
</gene>
<feature type="transmembrane region" description="Helical" evidence="1">
    <location>
        <begin position="208"/>
        <end position="227"/>
    </location>
</feature>
<comment type="caution">
    <text evidence="3">The sequence shown here is derived from an EMBL/GenBank/DDBJ whole genome shotgun (WGS) entry which is preliminary data.</text>
</comment>
<dbReference type="Pfam" id="PF14501">
    <property type="entry name" value="HATPase_c_5"/>
    <property type="match status" value="1"/>
</dbReference>
<evidence type="ECO:0000313" key="3">
    <source>
        <dbReference type="EMBL" id="ETY70919.1"/>
    </source>
</evidence>
<dbReference type="GO" id="GO:0016301">
    <property type="term" value="F:kinase activity"/>
    <property type="evidence" value="ECO:0007669"/>
    <property type="project" value="UniProtKB-KW"/>
</dbReference>
<dbReference type="SUPFAM" id="SSF55874">
    <property type="entry name" value="ATPase domain of HSP90 chaperone/DNA topoisomerase II/histidine kinase"/>
    <property type="match status" value="1"/>
</dbReference>
<accession>W4N7A9</accession>
<dbReference type="InterPro" id="IPR032834">
    <property type="entry name" value="NatK-like_C"/>
</dbReference>